<comment type="caution">
    <text evidence="1">The sequence shown here is derived from an EMBL/GenBank/DDBJ whole genome shotgun (WGS) entry which is preliminary data.</text>
</comment>
<feature type="non-terminal residue" evidence="1">
    <location>
        <position position="68"/>
    </location>
</feature>
<evidence type="ECO:0000313" key="1">
    <source>
        <dbReference type="EMBL" id="CAG8746958.1"/>
    </source>
</evidence>
<dbReference type="Proteomes" id="UP000789920">
    <property type="component" value="Unassembled WGS sequence"/>
</dbReference>
<reference evidence="1" key="1">
    <citation type="submission" date="2021-06" db="EMBL/GenBank/DDBJ databases">
        <authorList>
            <person name="Kallberg Y."/>
            <person name="Tangrot J."/>
            <person name="Rosling A."/>
        </authorList>
    </citation>
    <scope>NUCLEOTIDE SEQUENCE</scope>
    <source>
        <strain evidence="1">MA461A</strain>
    </source>
</reference>
<proteinExistence type="predicted"/>
<name>A0ACA9QG02_9GLOM</name>
<gene>
    <name evidence="1" type="ORF">RPERSI_LOCUS13767</name>
</gene>
<accession>A0ACA9QG02</accession>
<organism evidence="1 2">
    <name type="scientific">Racocetra persica</name>
    <dbReference type="NCBI Taxonomy" id="160502"/>
    <lineage>
        <taxon>Eukaryota</taxon>
        <taxon>Fungi</taxon>
        <taxon>Fungi incertae sedis</taxon>
        <taxon>Mucoromycota</taxon>
        <taxon>Glomeromycotina</taxon>
        <taxon>Glomeromycetes</taxon>
        <taxon>Diversisporales</taxon>
        <taxon>Gigasporaceae</taxon>
        <taxon>Racocetra</taxon>
    </lineage>
</organism>
<dbReference type="EMBL" id="CAJVQC010030905">
    <property type="protein sequence ID" value="CAG8746958.1"/>
    <property type="molecule type" value="Genomic_DNA"/>
</dbReference>
<feature type="non-terminal residue" evidence="1">
    <location>
        <position position="1"/>
    </location>
</feature>
<sequence length="68" mass="7278">TCTCSVALGGAPCKHQAAVTIYAQNINFNIIAGTIVEDTPFFASLRASNNEWVSEIVSGRSNQNDEMT</sequence>
<evidence type="ECO:0000313" key="2">
    <source>
        <dbReference type="Proteomes" id="UP000789920"/>
    </source>
</evidence>
<protein>
    <submittedName>
        <fullName evidence="1">23894_t:CDS:1</fullName>
    </submittedName>
</protein>
<keyword evidence="2" id="KW-1185">Reference proteome</keyword>